<evidence type="ECO:0008006" key="3">
    <source>
        <dbReference type="Google" id="ProtNLM"/>
    </source>
</evidence>
<reference evidence="1" key="1">
    <citation type="submission" date="2020-05" db="EMBL/GenBank/DDBJ databases">
        <title>Mycena genomes resolve the evolution of fungal bioluminescence.</title>
        <authorList>
            <person name="Tsai I.J."/>
        </authorList>
    </citation>
    <scope>NUCLEOTIDE SEQUENCE</scope>
    <source>
        <strain evidence="1">CCC161011</strain>
    </source>
</reference>
<keyword evidence="2" id="KW-1185">Reference proteome</keyword>
<accession>A0A8H7CKN9</accession>
<dbReference type="OrthoDB" id="2576496at2759"/>
<organism evidence="1 2">
    <name type="scientific">Mycena venus</name>
    <dbReference type="NCBI Taxonomy" id="2733690"/>
    <lineage>
        <taxon>Eukaryota</taxon>
        <taxon>Fungi</taxon>
        <taxon>Dikarya</taxon>
        <taxon>Basidiomycota</taxon>
        <taxon>Agaricomycotina</taxon>
        <taxon>Agaricomycetes</taxon>
        <taxon>Agaricomycetidae</taxon>
        <taxon>Agaricales</taxon>
        <taxon>Marasmiineae</taxon>
        <taxon>Mycenaceae</taxon>
        <taxon>Mycena</taxon>
    </lineage>
</organism>
<evidence type="ECO:0000313" key="2">
    <source>
        <dbReference type="Proteomes" id="UP000620124"/>
    </source>
</evidence>
<dbReference type="Proteomes" id="UP000620124">
    <property type="component" value="Unassembled WGS sequence"/>
</dbReference>
<sequence length="344" mass="37962">MAPSSKRQRSTVTISSETVVELSKSVLLPIECASIVPNEAKSGSLKLVPCGQTLNCWTAFYKHQLKQHCPARKVHKAQVQYACRLSNCSAKLHNALSSLKSHVEHSHMKNSPFPCPFTTCITARSPGSGKPTQFMTFSKIQDLVLHFEAQHGDLIGRAIDMHSAILLPRWDPLPPKKSMITPPPLPPSTSISPGTLFLHPIIVKDTSRFTQFRLISAPSSSLPAAHAPKYVPRRQMLQSSQAIVDDSSPPKAHHAPHDFAKFPDIEYFENMEILSPPGLLEPQTFVVQQIGESLPKHKDLVRPLPQHSWPLMDSLPPPTGIFYEALREQVYAGYAKGEGAATDP</sequence>
<proteinExistence type="predicted"/>
<dbReference type="EMBL" id="JACAZI010000018">
    <property type="protein sequence ID" value="KAF7341125.1"/>
    <property type="molecule type" value="Genomic_DNA"/>
</dbReference>
<protein>
    <recommendedName>
        <fullName evidence="3">C2H2-type domain-containing protein</fullName>
    </recommendedName>
</protein>
<evidence type="ECO:0000313" key="1">
    <source>
        <dbReference type="EMBL" id="KAF7341125.1"/>
    </source>
</evidence>
<comment type="caution">
    <text evidence="1">The sequence shown here is derived from an EMBL/GenBank/DDBJ whole genome shotgun (WGS) entry which is preliminary data.</text>
</comment>
<name>A0A8H7CKN9_9AGAR</name>
<gene>
    <name evidence="1" type="ORF">MVEN_01846900</name>
</gene>
<dbReference type="AlphaFoldDB" id="A0A8H7CKN9"/>